<reference evidence="3 4" key="2">
    <citation type="journal article" date="2020" name="Int. J. Syst. Evol. Microbiol.">
        <title>Sulfuracidifex tepidarius gen. nov., sp. nov. and transfer of Sulfolobus metallicus Huber and Stetter 1992 to the genus Sulfuracidifex as Sulfuracidifex metallicus comb. nov.</title>
        <authorList>
            <person name="Itoh T."/>
            <person name="Miura T."/>
            <person name="Sakai H.D."/>
            <person name="Kato S."/>
            <person name="Ohkuma M."/>
            <person name="Takashina T."/>
        </authorList>
    </citation>
    <scope>NUCLEOTIDE SEQUENCE</scope>
    <source>
        <strain evidence="2 4">IC-006</strain>
        <strain evidence="3">IC-007</strain>
    </source>
</reference>
<proteinExistence type="predicted"/>
<organism evidence="3 5">
    <name type="scientific">Sulfuracidifex tepidarius</name>
    <dbReference type="NCBI Taxonomy" id="1294262"/>
    <lineage>
        <taxon>Archaea</taxon>
        <taxon>Thermoproteota</taxon>
        <taxon>Thermoprotei</taxon>
        <taxon>Sulfolobales</taxon>
        <taxon>Sulfolobaceae</taxon>
        <taxon>Sulfuracidifex</taxon>
    </lineage>
</organism>
<protein>
    <recommendedName>
        <fullName evidence="1">Zinc-ribbon domain-containing protein</fullName>
    </recommendedName>
</protein>
<dbReference type="Proteomes" id="UP000322983">
    <property type="component" value="Chromosome"/>
</dbReference>
<dbReference type="InterPro" id="IPR026870">
    <property type="entry name" value="Zinc_ribbon_dom"/>
</dbReference>
<gene>
    <name evidence="2" type="ORF">IC006_1751</name>
    <name evidence="3" type="ORF">IC007_1729</name>
</gene>
<evidence type="ECO:0000313" key="5">
    <source>
        <dbReference type="Proteomes" id="UP000325030"/>
    </source>
</evidence>
<name>A0A510E3U8_9CREN</name>
<evidence type="ECO:0000313" key="4">
    <source>
        <dbReference type="Proteomes" id="UP000322983"/>
    </source>
</evidence>
<keyword evidence="4" id="KW-1185">Reference proteome</keyword>
<dbReference type="EMBL" id="AP018930">
    <property type="protein sequence ID" value="BBG27193.1"/>
    <property type="molecule type" value="Genomic_DNA"/>
</dbReference>
<sequence length="168" mass="19031">MDQLFKLFNEFRNNFVMEKVYSGRYVNLASLAQEINSIFVAEGWESMVQPMMPAMQAGQYADYMIRATKKGHMHHVEEAIVRVAGTPNDFRLVIEEEHMGALGRELLDRKLLKTVDKEINDGLFDMPMMPQQTQPMMPQPQTQAKCPQCGAPLPPGSRFCSSCGAKLM</sequence>
<accession>A0A510DW67</accession>
<reference evidence="5" key="1">
    <citation type="submission" date="2018-09" db="EMBL/GenBank/DDBJ databases">
        <title>Complete Genome Sequencing of Sulfolobus sp. JCM 16834.</title>
        <authorList>
            <person name="Kato S."/>
            <person name="Itoh T."/>
            <person name="Ohkuma M."/>
        </authorList>
    </citation>
    <scope>NUCLEOTIDE SEQUENCE [LARGE SCALE GENOMIC DNA]</scope>
    <source>
        <strain evidence="5">IC-007</strain>
    </source>
</reference>
<dbReference type="Proteomes" id="UP000325030">
    <property type="component" value="Chromosome"/>
</dbReference>
<evidence type="ECO:0000313" key="2">
    <source>
        <dbReference type="EMBL" id="BBG24435.1"/>
    </source>
</evidence>
<dbReference type="EMBL" id="AP018929">
    <property type="protein sequence ID" value="BBG24435.1"/>
    <property type="molecule type" value="Genomic_DNA"/>
</dbReference>
<dbReference type="KEGG" id="step:IC006_1751"/>
<evidence type="ECO:0000259" key="1">
    <source>
        <dbReference type="Pfam" id="PF13240"/>
    </source>
</evidence>
<dbReference type="Pfam" id="PF13240">
    <property type="entry name" value="Zn_Ribbon_1"/>
    <property type="match status" value="1"/>
</dbReference>
<dbReference type="AlphaFoldDB" id="A0A510E3U8"/>
<feature type="domain" description="Zinc-ribbon" evidence="1">
    <location>
        <begin position="145"/>
        <end position="167"/>
    </location>
</feature>
<evidence type="ECO:0000313" key="3">
    <source>
        <dbReference type="EMBL" id="BBG27193.1"/>
    </source>
</evidence>
<accession>A0A510E3U8</accession>